<reference evidence="1" key="1">
    <citation type="submission" date="2019-03" db="EMBL/GenBank/DDBJ databases">
        <title>WGS assembly of Setaria viridis.</title>
        <authorList>
            <person name="Huang P."/>
            <person name="Jenkins J."/>
            <person name="Grimwood J."/>
            <person name="Barry K."/>
            <person name="Healey A."/>
            <person name="Mamidi S."/>
            <person name="Sreedasyam A."/>
            <person name="Shu S."/>
            <person name="Feldman M."/>
            <person name="Wu J."/>
            <person name="Yu Y."/>
            <person name="Chen C."/>
            <person name="Johnson J."/>
            <person name="Rokhsar D."/>
            <person name="Baxter I."/>
            <person name="Schmutz J."/>
            <person name="Brutnell T."/>
            <person name="Kellogg E."/>
        </authorList>
    </citation>
    <scope>NUCLEOTIDE SEQUENCE [LARGE SCALE GENOMIC DNA]</scope>
</reference>
<keyword evidence="2" id="KW-1185">Reference proteome</keyword>
<dbReference type="Proteomes" id="UP000298652">
    <property type="component" value="Chromosome 1"/>
</dbReference>
<sequence length="104" mass="11729">MVICKPSNICTMISFISRFYMFTDVAVPLCDPGTSTAARRLVLKYNLIVCFLSNWGRKIYISIAECRHAPLISKMHLVVCTKPYCRTPAPHNYCSSSMAVYLGQ</sequence>
<proteinExistence type="predicted"/>
<dbReference type="EMBL" id="CM016552">
    <property type="protein sequence ID" value="TKW40729.1"/>
    <property type="molecule type" value="Genomic_DNA"/>
</dbReference>
<dbReference type="Gramene" id="TKW40729">
    <property type="protein sequence ID" value="TKW40729"/>
    <property type="gene ID" value="SEVIR_1G264700v2"/>
</dbReference>
<gene>
    <name evidence="1" type="ORF">SEVIR_1G264700v2</name>
</gene>
<evidence type="ECO:0000313" key="2">
    <source>
        <dbReference type="Proteomes" id="UP000298652"/>
    </source>
</evidence>
<protein>
    <submittedName>
        <fullName evidence="1">Uncharacterized protein</fullName>
    </submittedName>
</protein>
<organism evidence="1 2">
    <name type="scientific">Setaria viridis</name>
    <name type="common">Green bristlegrass</name>
    <name type="synonym">Setaria italica subsp. viridis</name>
    <dbReference type="NCBI Taxonomy" id="4556"/>
    <lineage>
        <taxon>Eukaryota</taxon>
        <taxon>Viridiplantae</taxon>
        <taxon>Streptophyta</taxon>
        <taxon>Embryophyta</taxon>
        <taxon>Tracheophyta</taxon>
        <taxon>Spermatophyta</taxon>
        <taxon>Magnoliopsida</taxon>
        <taxon>Liliopsida</taxon>
        <taxon>Poales</taxon>
        <taxon>Poaceae</taxon>
        <taxon>PACMAD clade</taxon>
        <taxon>Panicoideae</taxon>
        <taxon>Panicodae</taxon>
        <taxon>Paniceae</taxon>
        <taxon>Cenchrinae</taxon>
        <taxon>Setaria</taxon>
    </lineage>
</organism>
<name>A0A4U6WHH6_SETVI</name>
<accession>A0A4U6WHH6</accession>
<dbReference type="AlphaFoldDB" id="A0A4U6WHH6"/>
<evidence type="ECO:0000313" key="1">
    <source>
        <dbReference type="EMBL" id="TKW40729.1"/>
    </source>
</evidence>